<reference evidence="2" key="4">
    <citation type="submission" date="2019-03" db="UniProtKB">
        <authorList>
            <consortium name="EnsemblPlants"/>
        </authorList>
    </citation>
    <scope>IDENTIFICATION</scope>
</reference>
<dbReference type="AlphaFoldDB" id="A0A453D8S6"/>
<dbReference type="STRING" id="200361.A0A453D8S6"/>
<protein>
    <submittedName>
        <fullName evidence="2">Uncharacterized protein</fullName>
    </submittedName>
</protein>
<dbReference type="EnsemblPlants" id="AET2Gv21142700.2">
    <property type="protein sequence ID" value="AET2Gv21142700.2"/>
    <property type="gene ID" value="AET2Gv21142700"/>
</dbReference>
<reference evidence="2" key="3">
    <citation type="journal article" date="2017" name="Nature">
        <title>Genome sequence of the progenitor of the wheat D genome Aegilops tauschii.</title>
        <authorList>
            <person name="Luo M.C."/>
            <person name="Gu Y.Q."/>
            <person name="Puiu D."/>
            <person name="Wang H."/>
            <person name="Twardziok S.O."/>
            <person name="Deal K.R."/>
            <person name="Huo N."/>
            <person name="Zhu T."/>
            <person name="Wang L."/>
            <person name="Wang Y."/>
            <person name="McGuire P.E."/>
            <person name="Liu S."/>
            <person name="Long H."/>
            <person name="Ramasamy R.K."/>
            <person name="Rodriguez J.C."/>
            <person name="Van S.L."/>
            <person name="Yuan L."/>
            <person name="Wang Z."/>
            <person name="Xia Z."/>
            <person name="Xiao L."/>
            <person name="Anderson O.D."/>
            <person name="Ouyang S."/>
            <person name="Liang Y."/>
            <person name="Zimin A.V."/>
            <person name="Pertea G."/>
            <person name="Qi P."/>
            <person name="Bennetzen J.L."/>
            <person name="Dai X."/>
            <person name="Dawson M.W."/>
            <person name="Muller H.G."/>
            <person name="Kugler K."/>
            <person name="Rivarola-Duarte L."/>
            <person name="Spannagl M."/>
            <person name="Mayer K.F.X."/>
            <person name="Lu F.H."/>
            <person name="Bevan M.W."/>
            <person name="Leroy P."/>
            <person name="Li P."/>
            <person name="You F.M."/>
            <person name="Sun Q."/>
            <person name="Liu Z."/>
            <person name="Lyons E."/>
            <person name="Wicker T."/>
            <person name="Salzberg S.L."/>
            <person name="Devos K.M."/>
            <person name="Dvorak J."/>
        </authorList>
    </citation>
    <scope>NUCLEOTIDE SEQUENCE [LARGE SCALE GENOMIC DNA]</scope>
    <source>
        <strain evidence="2">cv. AL8/78</strain>
    </source>
</reference>
<dbReference type="Gramene" id="AET2Gv21142700.2">
    <property type="protein sequence ID" value="AET2Gv21142700.2"/>
    <property type="gene ID" value="AET2Gv21142700"/>
</dbReference>
<feature type="compositionally biased region" description="Pro residues" evidence="1">
    <location>
        <begin position="183"/>
        <end position="193"/>
    </location>
</feature>
<reference evidence="2" key="5">
    <citation type="journal article" date="2021" name="G3 (Bethesda)">
        <title>Aegilops tauschii genome assembly Aet v5.0 features greater sequence contiguity and improved annotation.</title>
        <authorList>
            <person name="Wang L."/>
            <person name="Zhu T."/>
            <person name="Rodriguez J.C."/>
            <person name="Deal K.R."/>
            <person name="Dubcovsky J."/>
            <person name="McGuire P.E."/>
            <person name="Lux T."/>
            <person name="Spannagl M."/>
            <person name="Mayer K.F.X."/>
            <person name="Baldrich P."/>
            <person name="Meyers B.C."/>
            <person name="Huo N."/>
            <person name="Gu Y.Q."/>
            <person name="Zhou H."/>
            <person name="Devos K.M."/>
            <person name="Bennetzen J.L."/>
            <person name="Unver T."/>
            <person name="Budak H."/>
            <person name="Gulick P.J."/>
            <person name="Galiba G."/>
            <person name="Kalapos B."/>
            <person name="Nelson D.R."/>
            <person name="Li P."/>
            <person name="You F.M."/>
            <person name="Luo M.C."/>
            <person name="Dvorak J."/>
        </authorList>
    </citation>
    <scope>NUCLEOTIDE SEQUENCE [LARGE SCALE GENOMIC DNA]</scope>
    <source>
        <strain evidence="2">cv. AL8/78</strain>
    </source>
</reference>
<feature type="region of interest" description="Disordered" evidence="1">
    <location>
        <begin position="178"/>
        <end position="241"/>
    </location>
</feature>
<evidence type="ECO:0000313" key="2">
    <source>
        <dbReference type="EnsemblPlants" id="AET2Gv21142700.2"/>
    </source>
</evidence>
<dbReference type="Proteomes" id="UP000015105">
    <property type="component" value="Chromosome 2D"/>
</dbReference>
<reference evidence="3" key="1">
    <citation type="journal article" date="2014" name="Science">
        <title>Ancient hybridizations among the ancestral genomes of bread wheat.</title>
        <authorList>
            <consortium name="International Wheat Genome Sequencing Consortium,"/>
            <person name="Marcussen T."/>
            <person name="Sandve S.R."/>
            <person name="Heier L."/>
            <person name="Spannagl M."/>
            <person name="Pfeifer M."/>
            <person name="Jakobsen K.S."/>
            <person name="Wulff B.B."/>
            <person name="Steuernagel B."/>
            <person name="Mayer K.F."/>
            <person name="Olsen O.A."/>
        </authorList>
    </citation>
    <scope>NUCLEOTIDE SEQUENCE [LARGE SCALE GENOMIC DNA]</scope>
    <source>
        <strain evidence="3">cv. AL8/78</strain>
    </source>
</reference>
<organism evidence="2 3">
    <name type="scientific">Aegilops tauschii subsp. strangulata</name>
    <name type="common">Goatgrass</name>
    <dbReference type="NCBI Taxonomy" id="200361"/>
    <lineage>
        <taxon>Eukaryota</taxon>
        <taxon>Viridiplantae</taxon>
        <taxon>Streptophyta</taxon>
        <taxon>Embryophyta</taxon>
        <taxon>Tracheophyta</taxon>
        <taxon>Spermatophyta</taxon>
        <taxon>Magnoliopsida</taxon>
        <taxon>Liliopsida</taxon>
        <taxon>Poales</taxon>
        <taxon>Poaceae</taxon>
        <taxon>BOP clade</taxon>
        <taxon>Pooideae</taxon>
        <taxon>Triticodae</taxon>
        <taxon>Triticeae</taxon>
        <taxon>Triticinae</taxon>
        <taxon>Aegilops</taxon>
    </lineage>
</organism>
<reference evidence="3" key="2">
    <citation type="journal article" date="2017" name="Nat. Plants">
        <title>The Aegilops tauschii genome reveals multiple impacts of transposons.</title>
        <authorList>
            <person name="Zhao G."/>
            <person name="Zou C."/>
            <person name="Li K."/>
            <person name="Wang K."/>
            <person name="Li T."/>
            <person name="Gao L."/>
            <person name="Zhang X."/>
            <person name="Wang H."/>
            <person name="Yang Z."/>
            <person name="Liu X."/>
            <person name="Jiang W."/>
            <person name="Mao L."/>
            <person name="Kong X."/>
            <person name="Jiao Y."/>
            <person name="Jia J."/>
        </authorList>
    </citation>
    <scope>NUCLEOTIDE SEQUENCE [LARGE SCALE GENOMIC DNA]</scope>
    <source>
        <strain evidence="3">cv. AL8/78</strain>
    </source>
</reference>
<feature type="compositionally biased region" description="Low complexity" evidence="1">
    <location>
        <begin position="194"/>
        <end position="241"/>
    </location>
</feature>
<proteinExistence type="predicted"/>
<accession>A0A453D8S6</accession>
<sequence>MNKQEASGFIDRTTTLISNLRLKLCASDVEWTDGSGAGVARGHGAAAVVDEQLEGERHVEGEVEHLGLDGGAEAGRGGEPGDALHQRAALDAGVADVQRSLPSRSRHTPSFSVSIGHVSDEGVGLGVGVGGVGAGVGVGGVGVGVGGEGGHALRPPWRLLGDGEPPMMGVTTPMTGVTTPPTAGTPPTAPPTVPTTGETTPPTAGTAPPTVPTTGETTPPTAGTAPPTTGVTLPTTPPTVGTMPPTTGVTLPTTPPTVGTAPPATGVTLPTTPPTTGVTLPTTPPTVGAAPPMIGVTVPTTPPMTGGMLTPPAEGVPLDGVPLPHPEAGEHASTTVGEESASMASTSSAEIFVDSIAGSYLRSTESVLRGVLLCLCLRSRACFYRRPRVTGAGRGARTGIIAARAMPLVCGGNGMQCGWLAE</sequence>
<name>A0A453D8S6_AEGTS</name>
<keyword evidence="3" id="KW-1185">Reference proteome</keyword>
<evidence type="ECO:0000256" key="1">
    <source>
        <dbReference type="SAM" id="MobiDB-lite"/>
    </source>
</evidence>
<evidence type="ECO:0000313" key="3">
    <source>
        <dbReference type="Proteomes" id="UP000015105"/>
    </source>
</evidence>